<dbReference type="Proteomes" id="UP000659654">
    <property type="component" value="Unassembled WGS sequence"/>
</dbReference>
<accession>A0A1I7RIE6</accession>
<feature type="transmembrane region" description="Helical" evidence="1">
    <location>
        <begin position="47"/>
        <end position="72"/>
    </location>
</feature>
<dbReference type="Pfam" id="PF10321">
    <property type="entry name" value="7TM_GPCR_Srt"/>
    <property type="match status" value="1"/>
</dbReference>
<dbReference type="EMBL" id="CAJFDI010000001">
    <property type="protein sequence ID" value="CAD5208280.1"/>
    <property type="molecule type" value="Genomic_DNA"/>
</dbReference>
<keyword evidence="5" id="KW-1185">Reference proteome</keyword>
<dbReference type="Proteomes" id="UP000095284">
    <property type="component" value="Unplaced"/>
</dbReference>
<keyword evidence="1" id="KW-0812">Transmembrane</keyword>
<evidence type="ECO:0000313" key="2">
    <source>
        <dbReference type="EMBL" id="CAD5208280.1"/>
    </source>
</evidence>
<dbReference type="AlphaFoldDB" id="A0A1I7RIE6"/>
<evidence type="ECO:0000313" key="6">
    <source>
        <dbReference type="WBParaSite" id="BXY_0047500.1"/>
    </source>
</evidence>
<feature type="transmembrane region" description="Helical" evidence="1">
    <location>
        <begin position="216"/>
        <end position="240"/>
    </location>
</feature>
<dbReference type="PANTHER" id="PTHR23021:SF11">
    <property type="entry name" value="SERPENTINE RECEPTOR, CLASS T"/>
    <property type="match status" value="1"/>
</dbReference>
<keyword evidence="1" id="KW-1133">Transmembrane helix</keyword>
<dbReference type="OrthoDB" id="5873245at2759"/>
<dbReference type="Gene3D" id="1.20.1070.10">
    <property type="entry name" value="Rhodopsin 7-helix transmembrane proteins"/>
    <property type="match status" value="1"/>
</dbReference>
<feature type="transmembrane region" description="Helical" evidence="1">
    <location>
        <begin position="121"/>
        <end position="143"/>
    </location>
</feature>
<evidence type="ECO:0000313" key="5">
    <source>
        <dbReference type="Proteomes" id="UP000659654"/>
    </source>
</evidence>
<evidence type="ECO:0000313" key="4">
    <source>
        <dbReference type="Proteomes" id="UP000095284"/>
    </source>
</evidence>
<feature type="transmembrane region" description="Helical" evidence="1">
    <location>
        <begin position="84"/>
        <end position="109"/>
    </location>
</feature>
<dbReference type="PANTHER" id="PTHR23021">
    <property type="entry name" value="SERPENTINE RECEPTOR, CLASS T"/>
    <property type="match status" value="1"/>
</dbReference>
<dbReference type="SUPFAM" id="SSF81321">
    <property type="entry name" value="Family A G protein-coupled receptor-like"/>
    <property type="match status" value="1"/>
</dbReference>
<dbReference type="WBParaSite" id="BXY_0047500.1">
    <property type="protein sequence ID" value="BXY_0047500.1"/>
    <property type="gene ID" value="BXY_0047500"/>
</dbReference>
<gene>
    <name evidence="2" type="ORF">BXYJ_LOCUS516</name>
</gene>
<feature type="transmembrane region" description="Helical" evidence="1">
    <location>
        <begin position="164"/>
        <end position="186"/>
    </location>
</feature>
<evidence type="ECO:0000313" key="3">
    <source>
        <dbReference type="EMBL" id="CAG9080861.1"/>
    </source>
</evidence>
<dbReference type="EMBL" id="CAJFCV020000001">
    <property type="protein sequence ID" value="CAG9080861.1"/>
    <property type="molecule type" value="Genomic_DNA"/>
</dbReference>
<proteinExistence type="predicted"/>
<evidence type="ECO:0000256" key="1">
    <source>
        <dbReference type="SAM" id="Phobius"/>
    </source>
</evidence>
<dbReference type="Proteomes" id="UP000582659">
    <property type="component" value="Unassembled WGS sequence"/>
</dbReference>
<reference evidence="6" key="1">
    <citation type="submission" date="2016-11" db="UniProtKB">
        <authorList>
            <consortium name="WormBaseParasite"/>
        </authorList>
    </citation>
    <scope>IDENTIFICATION</scope>
</reference>
<feature type="transmembrane region" description="Helical" evidence="1">
    <location>
        <begin position="278"/>
        <end position="304"/>
    </location>
</feature>
<protein>
    <submittedName>
        <fullName evidence="2">(pine wood nematode) hypothetical protein</fullName>
    </submittedName>
</protein>
<feature type="transmembrane region" description="Helical" evidence="1">
    <location>
        <begin position="252"/>
        <end position="272"/>
    </location>
</feature>
<reference evidence="3" key="2">
    <citation type="submission" date="2020-08" db="EMBL/GenBank/DDBJ databases">
        <authorList>
            <person name="Kikuchi T."/>
        </authorList>
    </citation>
    <scope>NUCLEOTIDE SEQUENCE</scope>
    <source>
        <strain evidence="2">Ka4C1</strain>
    </source>
</reference>
<organism evidence="4 6">
    <name type="scientific">Bursaphelenchus xylophilus</name>
    <name type="common">Pinewood nematode worm</name>
    <name type="synonym">Aphelenchoides xylophilus</name>
    <dbReference type="NCBI Taxonomy" id="6326"/>
    <lineage>
        <taxon>Eukaryota</taxon>
        <taxon>Metazoa</taxon>
        <taxon>Ecdysozoa</taxon>
        <taxon>Nematoda</taxon>
        <taxon>Chromadorea</taxon>
        <taxon>Rhabditida</taxon>
        <taxon>Tylenchina</taxon>
        <taxon>Tylenchomorpha</taxon>
        <taxon>Aphelenchoidea</taxon>
        <taxon>Aphelenchoididae</taxon>
        <taxon>Bursaphelenchus</taxon>
    </lineage>
</organism>
<dbReference type="InterPro" id="IPR019425">
    <property type="entry name" value="7TM_GPCR_serpentine_rcpt_Srt"/>
</dbReference>
<sequence length="346" mass="39637">MNVSNYWEKLRSDLNPYFFDPEGFERRYNCSFYDYDSIPTEQRQHKVFGVLIVGIYAISVPLYALCAVTMCLTDLRKRSCYQLMILLSIIDIIDLHGNSLVFGVLSYIGVVYCVAPRYLCIHGMVCLSAWFGSTLTTLILNINRCCELKGQGFAQRFFGGRMNIFWVAFVIFYASLVPICIVPPVFDGVNLSLFFNPHMSYYPDNGQIYYSNFHSIHNMAMCVSHTTTYLVFIGLYIHQFRGLDRVINDKRTYIQVILIGFFHFASSFSYTFEQLVPVGFYGGLIATMSYILATALPPFVYLTFNLSIQRALKKIVQNILKIKDKVVAPSGHTTSQVDQTLRIQQD</sequence>
<keyword evidence="1" id="KW-0472">Membrane</keyword>
<name>A0A1I7RIE6_BURXY</name>